<reference evidence="3" key="1">
    <citation type="submission" date="2015-12" db="EMBL/GenBank/DDBJ databases">
        <authorList>
            <person name="Zhang G."/>
            <person name="Stingl U."/>
        </authorList>
    </citation>
    <scope>NUCLEOTIDE SEQUENCE [LARGE SCALE GENOMIC DNA]</scope>
    <source>
        <strain evidence="3">ZGT108</strain>
    </source>
</reference>
<proteinExistence type="predicted"/>
<accession>A0A0X3TVL2</accession>
<name>A0A0X3TVL2_9RHOB</name>
<dbReference type="Proteomes" id="UP000053690">
    <property type="component" value="Unassembled WGS sequence"/>
</dbReference>
<protein>
    <recommendedName>
        <fullName evidence="1">Carrier domain-containing protein</fullName>
    </recommendedName>
</protein>
<dbReference type="PANTHER" id="PTHR45527">
    <property type="entry name" value="NONRIBOSOMAL PEPTIDE SYNTHETASE"/>
    <property type="match status" value="1"/>
</dbReference>
<dbReference type="Gene3D" id="3.30.300.30">
    <property type="match status" value="1"/>
</dbReference>
<dbReference type="STRING" id="1685378.AVO44_06080"/>
<dbReference type="Gene3D" id="3.30.559.30">
    <property type="entry name" value="Nonribosomal peptide synthetase, condensation domain"/>
    <property type="match status" value="1"/>
</dbReference>
<dbReference type="SUPFAM" id="SSF52777">
    <property type="entry name" value="CoA-dependent acyltransferases"/>
    <property type="match status" value="2"/>
</dbReference>
<dbReference type="InterPro" id="IPR042099">
    <property type="entry name" value="ANL_N_sf"/>
</dbReference>
<dbReference type="InterPro" id="IPR001031">
    <property type="entry name" value="Thioesterase"/>
</dbReference>
<dbReference type="InterPro" id="IPR010071">
    <property type="entry name" value="AA_adenyl_dom"/>
</dbReference>
<dbReference type="GO" id="GO:0044550">
    <property type="term" value="P:secondary metabolite biosynthetic process"/>
    <property type="evidence" value="ECO:0007669"/>
    <property type="project" value="TreeGrafter"/>
</dbReference>
<organism evidence="2 3">
    <name type="scientific">Ruegeria profundi</name>
    <dbReference type="NCBI Taxonomy" id="1685378"/>
    <lineage>
        <taxon>Bacteria</taxon>
        <taxon>Pseudomonadati</taxon>
        <taxon>Pseudomonadota</taxon>
        <taxon>Alphaproteobacteria</taxon>
        <taxon>Rhodobacterales</taxon>
        <taxon>Roseobacteraceae</taxon>
        <taxon>Ruegeria</taxon>
    </lineage>
</organism>
<dbReference type="Gene3D" id="3.40.50.12780">
    <property type="entry name" value="N-terminal domain of ligase-like"/>
    <property type="match status" value="1"/>
</dbReference>
<dbReference type="InterPro" id="IPR001242">
    <property type="entry name" value="Condensation_dom"/>
</dbReference>
<evidence type="ECO:0000313" key="2">
    <source>
        <dbReference type="EMBL" id="KUJ79745.1"/>
    </source>
</evidence>
<dbReference type="AlphaFoldDB" id="A0A0X3TVL2"/>
<dbReference type="Gene3D" id="1.10.1200.10">
    <property type="entry name" value="ACP-like"/>
    <property type="match status" value="1"/>
</dbReference>
<dbReference type="InterPro" id="IPR045851">
    <property type="entry name" value="AMP-bd_C_sf"/>
</dbReference>
<dbReference type="SUPFAM" id="SSF53474">
    <property type="entry name" value="alpha/beta-Hydrolases"/>
    <property type="match status" value="1"/>
</dbReference>
<dbReference type="GO" id="GO:0003824">
    <property type="term" value="F:catalytic activity"/>
    <property type="evidence" value="ECO:0007669"/>
    <property type="project" value="InterPro"/>
</dbReference>
<dbReference type="GO" id="GO:0031177">
    <property type="term" value="F:phosphopantetheine binding"/>
    <property type="evidence" value="ECO:0007669"/>
    <property type="project" value="TreeGrafter"/>
</dbReference>
<dbReference type="PROSITE" id="PS50075">
    <property type="entry name" value="CARRIER"/>
    <property type="match status" value="1"/>
</dbReference>
<evidence type="ECO:0000313" key="3">
    <source>
        <dbReference type="Proteomes" id="UP000053690"/>
    </source>
</evidence>
<dbReference type="Pfam" id="PF00550">
    <property type="entry name" value="PP-binding"/>
    <property type="match status" value="1"/>
</dbReference>
<sequence length="1223" mass="133276">MESLVASNDALRAGFVWKGVKQPVQVVQEKVHVPWTELDWTGHSDIEHKADDLLQREQLRQFDLKKPPLMAVTLIKTSQDTWRFVWTIHHLISDGWSTRVAFQEIFARYNGENPDDASIPSFKTYLAWLKKKRPLTDIAFWTDYLAGLDEPCLLPEPKALGQATTQVSHSESLGQDLMEQVEAVAASLKITPNTVLSAAWALVLRRQRQQNDVVFGTTTAGRPAEIPNISDTIGAFVSTLPVRLKIDPSQPVDVFLKNHARTEMERLKHEYAALADVQNCSPFPKGTPLFDTLFVNEGVQPTDSTFGEIQVKDLKTAQFSNYPLSLLVTPNRTLGVEVIYDPARVNAETARSCIAVYKQVLSAITADPSQPINDVMKNRARSVQVSPAPKAETVVQRFLHCAKAAPGAAAITDAEQTLSYSDLAARARQIAFLLREAGIQPSDIVPIALPRGADAIAAFLGVMMSGAAYVPLDLDYPQARLSQIMDTVKPRLVISAQASRSSLPETSAKLVLLEALGKAIPLTEVTLGPRAYVMFTSGSENKPKGVAISQAALAVSTAARDKVYGTAPEVYLLLSSLAFDSSVAGIYWTLCTGGHLVIASKNAEQRPAALGELISRHGVTHTLCLPGLAQAMLSSVPPQDLQSLKVLIAAGEALYPALSRDLQRVLPNCTLVNEYGPTEGTVWCTSFDATSFDGDQFVPIGKAIPGTWVGIFDSDGVPADPGVVGEIVVAGKTIADGYLCDSEQTKDRFFEIGPERIRAYRTGDLGTADVSGCITFLGRKDKQIKIRGHRVELSEIEATAQVVSNDRRVAALALDDTGAKTIALAVECPANDPVCNAVARHIEASLPDPLHPRLVVGIEKFPVLPNGKLDQNTLKSMILQQSRTQTGDAPRDTLEEQIAALFSETLKTTCKTRDANFFDLGGDSLSTIAAYTLGQDQGIQFEPIDLFSYPTVAELAKRVTARRAGDVFLGNDSTVQISNPGPGKTTVVIAHCSVQFSRYMARSLGPDHSVVHIPSHRTKGTPVPFGRSFNDLAAEAIAHMEQAGNSGPFVLCGYSAGCPMVLEMARQLGQQNILGLILLDPPFKMIGAEPALQPLYFRTYKRWRYIIKGWKQRFRSKRTVPEIKCAIAERPDAEELRIRGVEIAHELAVRAFRVPRLDKPAHIFLSQGNPSLAAGDALDTHLTDKHFYKLDMKHDELMTRSDVFSKIASVLSECTGLGSHPKT</sequence>
<dbReference type="Gene3D" id="3.30.559.10">
    <property type="entry name" value="Chloramphenicol acetyltransferase-like domain"/>
    <property type="match status" value="1"/>
</dbReference>
<dbReference type="InterPro" id="IPR009081">
    <property type="entry name" value="PP-bd_ACP"/>
</dbReference>
<evidence type="ECO:0000259" key="1">
    <source>
        <dbReference type="PROSITE" id="PS50075"/>
    </source>
</evidence>
<dbReference type="Pfam" id="PF00501">
    <property type="entry name" value="AMP-binding"/>
    <property type="match status" value="1"/>
</dbReference>
<dbReference type="Gene3D" id="3.40.50.1820">
    <property type="entry name" value="alpha/beta hydrolase"/>
    <property type="match status" value="1"/>
</dbReference>
<dbReference type="InterPro" id="IPR000873">
    <property type="entry name" value="AMP-dep_synth/lig_dom"/>
</dbReference>
<dbReference type="InterPro" id="IPR029058">
    <property type="entry name" value="AB_hydrolase_fold"/>
</dbReference>
<feature type="domain" description="Carrier" evidence="1">
    <location>
        <begin position="889"/>
        <end position="963"/>
    </location>
</feature>
<dbReference type="InterPro" id="IPR023213">
    <property type="entry name" value="CAT-like_dom_sf"/>
</dbReference>
<dbReference type="Pfam" id="PF00975">
    <property type="entry name" value="Thioesterase"/>
    <property type="match status" value="1"/>
</dbReference>
<comment type="caution">
    <text evidence="2">The sequence shown here is derived from an EMBL/GenBank/DDBJ whole genome shotgun (WGS) entry which is preliminary data.</text>
</comment>
<gene>
    <name evidence="2" type="ORF">AVO44_06080</name>
</gene>
<dbReference type="CDD" id="cd05930">
    <property type="entry name" value="A_NRPS"/>
    <property type="match status" value="1"/>
</dbReference>
<dbReference type="EMBL" id="LQBP01000003">
    <property type="protein sequence ID" value="KUJ79745.1"/>
    <property type="molecule type" value="Genomic_DNA"/>
</dbReference>
<dbReference type="GO" id="GO:0043041">
    <property type="term" value="P:amino acid activation for nonribosomal peptide biosynthetic process"/>
    <property type="evidence" value="ECO:0007669"/>
    <property type="project" value="TreeGrafter"/>
</dbReference>
<dbReference type="NCBIfam" id="TIGR01733">
    <property type="entry name" value="AA-adenyl-dom"/>
    <property type="match status" value="1"/>
</dbReference>
<dbReference type="SUPFAM" id="SSF56801">
    <property type="entry name" value="Acetyl-CoA synthetase-like"/>
    <property type="match status" value="1"/>
</dbReference>
<dbReference type="Pfam" id="PF00668">
    <property type="entry name" value="Condensation"/>
    <property type="match status" value="1"/>
</dbReference>
<dbReference type="InterPro" id="IPR036736">
    <property type="entry name" value="ACP-like_sf"/>
</dbReference>
<dbReference type="PANTHER" id="PTHR45527:SF1">
    <property type="entry name" value="FATTY ACID SYNTHASE"/>
    <property type="match status" value="1"/>
</dbReference>
<dbReference type="GO" id="GO:0005737">
    <property type="term" value="C:cytoplasm"/>
    <property type="evidence" value="ECO:0007669"/>
    <property type="project" value="TreeGrafter"/>
</dbReference>
<keyword evidence="3" id="KW-1185">Reference proteome</keyword>